<dbReference type="Pfam" id="PF03195">
    <property type="entry name" value="LOB"/>
    <property type="match status" value="1"/>
</dbReference>
<dbReference type="SMR" id="A0A0J8B881"/>
<comment type="similarity">
    <text evidence="1">Belongs to the LOB domain-containing protein family.</text>
</comment>
<evidence type="ECO:0000259" key="2">
    <source>
        <dbReference type="PROSITE" id="PS50891"/>
    </source>
</evidence>
<dbReference type="PANTHER" id="PTHR31301:SF120">
    <property type="entry name" value="LOB DOMAIN-CONTAINING PROTEIN 23-RELATED"/>
    <property type="match status" value="1"/>
</dbReference>
<name>A0A0J8B881_BETVV</name>
<dbReference type="InterPro" id="IPR004883">
    <property type="entry name" value="LOB"/>
</dbReference>
<proteinExistence type="inferred from homology"/>
<dbReference type="PANTHER" id="PTHR31301">
    <property type="entry name" value="LOB DOMAIN-CONTAINING PROTEIN 4-RELATED"/>
    <property type="match status" value="1"/>
</dbReference>
<dbReference type="EMBL" id="KQ090338">
    <property type="protein sequence ID" value="KMS97206.1"/>
    <property type="molecule type" value="Genomic_DNA"/>
</dbReference>
<gene>
    <name evidence="3" type="ORF">BVRB_7g177580</name>
</gene>
<dbReference type="Proteomes" id="UP000035740">
    <property type="component" value="Unassembled WGS sequence"/>
</dbReference>
<dbReference type="Gramene" id="KMS97206">
    <property type="protein sequence ID" value="KMS97206"/>
    <property type="gene ID" value="BVRB_7g177580"/>
</dbReference>
<sequence length="148" mass="17197">MSNSIRCAACRYLRRKCPKDCIFGPYFPSINLERFACVHKIFGASNIAKMLKQLPEERRKEAAESLVQEARSRVRDPVYGSVGTITQLIEQIMEAEYELAKTQGLIALFHAQYLREHQHNYIEPFNKTLTAQIQDDLHFDHFTVESYL</sequence>
<dbReference type="OrthoDB" id="684652at2759"/>
<dbReference type="PROSITE" id="PS50891">
    <property type="entry name" value="LOB"/>
    <property type="match status" value="1"/>
</dbReference>
<evidence type="ECO:0000313" key="4">
    <source>
        <dbReference type="Proteomes" id="UP000035740"/>
    </source>
</evidence>
<reference evidence="3 4" key="1">
    <citation type="journal article" date="2014" name="Nature">
        <title>The genome of the recently domesticated crop plant sugar beet (Beta vulgaris).</title>
        <authorList>
            <person name="Dohm J.C."/>
            <person name="Minoche A.E."/>
            <person name="Holtgrawe D."/>
            <person name="Capella-Gutierrez S."/>
            <person name="Zakrzewski F."/>
            <person name="Tafer H."/>
            <person name="Rupp O."/>
            <person name="Sorensen T.R."/>
            <person name="Stracke R."/>
            <person name="Reinhardt R."/>
            <person name="Goesmann A."/>
            <person name="Kraft T."/>
            <person name="Schulz B."/>
            <person name="Stadler P.F."/>
            <person name="Schmidt T."/>
            <person name="Gabaldon T."/>
            <person name="Lehrach H."/>
            <person name="Weisshaar B."/>
            <person name="Himmelbauer H."/>
        </authorList>
    </citation>
    <scope>NUCLEOTIDE SEQUENCE [LARGE SCALE GENOMIC DNA]</scope>
    <source>
        <tissue evidence="3">Taproot</tissue>
    </source>
</reference>
<dbReference type="OMA" id="EARCRIQ"/>
<organism evidence="3 4">
    <name type="scientific">Beta vulgaris subsp. vulgaris</name>
    <name type="common">Beet</name>
    <dbReference type="NCBI Taxonomy" id="3555"/>
    <lineage>
        <taxon>Eukaryota</taxon>
        <taxon>Viridiplantae</taxon>
        <taxon>Streptophyta</taxon>
        <taxon>Embryophyta</taxon>
        <taxon>Tracheophyta</taxon>
        <taxon>Spermatophyta</taxon>
        <taxon>Magnoliopsida</taxon>
        <taxon>eudicotyledons</taxon>
        <taxon>Gunneridae</taxon>
        <taxon>Pentapetalae</taxon>
        <taxon>Caryophyllales</taxon>
        <taxon>Chenopodiaceae</taxon>
        <taxon>Betoideae</taxon>
        <taxon>Beta</taxon>
    </lineage>
</organism>
<evidence type="ECO:0000313" key="3">
    <source>
        <dbReference type="EMBL" id="KMS97206.1"/>
    </source>
</evidence>
<accession>A0A0J8B881</accession>
<evidence type="ECO:0000256" key="1">
    <source>
        <dbReference type="ARBA" id="ARBA00005474"/>
    </source>
</evidence>
<keyword evidence="4" id="KW-1185">Reference proteome</keyword>
<protein>
    <recommendedName>
        <fullName evidence="2">LOB domain-containing protein</fullName>
    </recommendedName>
</protein>
<dbReference type="AlphaFoldDB" id="A0A0J8B881"/>
<feature type="domain" description="LOB" evidence="2">
    <location>
        <begin position="5"/>
        <end position="106"/>
    </location>
</feature>